<dbReference type="CDD" id="cd03487">
    <property type="entry name" value="RT_Bac_retron_II"/>
    <property type="match status" value="1"/>
</dbReference>
<evidence type="ECO:0000256" key="4">
    <source>
        <dbReference type="ARBA" id="ARBA00022842"/>
    </source>
</evidence>
<sequence>MIKSTKHLAYTLQVDFKEFQSITQNIDNHYREKIVIKLDKFGKPKLDKNGIPKQRIINPSINRLKIIQKRIQKYILLKIELPPYAFGAVKGKDNVDNAKQHQGKKYKFTTDLKDFFPSITNKAVNEMFVNQGFSYEVSGILTKLTTFKGKIPQGAPTSSTLANLVFMKTGDVLYEYAQQHNMTFTSFVDDMTFSSANDFKAKLPEILEIITAEYKISHKKTNYSRNPNITGLHPMNNHLKLPKSFMDKLESTEERTPEQNAGLLMYKEKISKANYGKKPVANKELSYKT</sequence>
<keyword evidence="5 9" id="KW-0695">RNA-directed DNA polymerase</keyword>
<dbReference type="GO" id="GO:0003964">
    <property type="term" value="F:RNA-directed DNA polymerase activity"/>
    <property type="evidence" value="ECO:0007669"/>
    <property type="project" value="UniProtKB-KW"/>
</dbReference>
<evidence type="ECO:0000256" key="7">
    <source>
        <dbReference type="ARBA" id="ARBA00034120"/>
    </source>
</evidence>
<feature type="domain" description="Reverse transcriptase" evidence="8">
    <location>
        <begin position="50"/>
        <end position="224"/>
    </location>
</feature>
<accession>A0ABU1EUM4</accession>
<dbReference type="SUPFAM" id="SSF56672">
    <property type="entry name" value="DNA/RNA polymerases"/>
    <property type="match status" value="1"/>
</dbReference>
<keyword evidence="1 9" id="KW-0808">Transferase</keyword>
<dbReference type="Proteomes" id="UP001257234">
    <property type="component" value="Unassembled WGS sequence"/>
</dbReference>
<evidence type="ECO:0000256" key="6">
    <source>
        <dbReference type="ARBA" id="ARBA00023118"/>
    </source>
</evidence>
<comment type="caution">
    <text evidence="9">The sequence shown here is derived from an EMBL/GenBank/DDBJ whole genome shotgun (WGS) entry which is preliminary data.</text>
</comment>
<protein>
    <submittedName>
        <fullName evidence="9">Reverse transcriptase family protein</fullName>
        <ecNumber evidence="9">2.7.7.49</ecNumber>
    </submittedName>
</protein>
<evidence type="ECO:0000259" key="8">
    <source>
        <dbReference type="Pfam" id="PF00078"/>
    </source>
</evidence>
<dbReference type="EMBL" id="JAVJIU010000006">
    <property type="protein sequence ID" value="MDR5591868.1"/>
    <property type="molecule type" value="Genomic_DNA"/>
</dbReference>
<proteinExistence type="inferred from homology"/>
<dbReference type="InterPro" id="IPR043502">
    <property type="entry name" value="DNA/RNA_pol_sf"/>
</dbReference>
<gene>
    <name evidence="9" type="ORF">RE431_14590</name>
</gene>
<keyword evidence="10" id="KW-1185">Reference proteome</keyword>
<name>A0ABU1EUM4_9FLAO</name>
<keyword evidence="2 9" id="KW-0548">Nucleotidyltransferase</keyword>
<evidence type="ECO:0000313" key="9">
    <source>
        <dbReference type="EMBL" id="MDR5591868.1"/>
    </source>
</evidence>
<evidence type="ECO:0000256" key="3">
    <source>
        <dbReference type="ARBA" id="ARBA00022723"/>
    </source>
</evidence>
<evidence type="ECO:0000313" key="10">
    <source>
        <dbReference type="Proteomes" id="UP001257234"/>
    </source>
</evidence>
<keyword evidence="3" id="KW-0479">Metal-binding</keyword>
<dbReference type="InterPro" id="IPR000477">
    <property type="entry name" value="RT_dom"/>
</dbReference>
<evidence type="ECO:0000256" key="1">
    <source>
        <dbReference type="ARBA" id="ARBA00022679"/>
    </source>
</evidence>
<dbReference type="EC" id="2.7.7.49" evidence="9"/>
<keyword evidence="4" id="KW-0460">Magnesium</keyword>
<reference evidence="10" key="1">
    <citation type="submission" date="2023-07" db="EMBL/GenBank/DDBJ databases">
        <title>Christiangramia sp. SM2212., a novel bacterium of the family Flavobacteriaceae isolated from the sea sediment.</title>
        <authorList>
            <person name="Wang J."/>
            <person name="Zhang X."/>
        </authorList>
    </citation>
    <scope>NUCLEOTIDE SEQUENCE [LARGE SCALE GENOMIC DNA]</scope>
    <source>
        <strain evidence="10">SM2212</strain>
    </source>
</reference>
<keyword evidence="6" id="KW-0051">Antiviral defense</keyword>
<dbReference type="Pfam" id="PF00078">
    <property type="entry name" value="RVT_1"/>
    <property type="match status" value="1"/>
</dbReference>
<evidence type="ECO:0000256" key="5">
    <source>
        <dbReference type="ARBA" id="ARBA00022918"/>
    </source>
</evidence>
<dbReference type="InterPro" id="IPR000123">
    <property type="entry name" value="Reverse_transcriptase_msDNA"/>
</dbReference>
<comment type="similarity">
    <text evidence="7">Belongs to the bacterial reverse transcriptase family.</text>
</comment>
<organism evidence="9 10">
    <name type="scientific">Christiangramia sediminicola</name>
    <dbReference type="NCBI Taxonomy" id="3073267"/>
    <lineage>
        <taxon>Bacteria</taxon>
        <taxon>Pseudomonadati</taxon>
        <taxon>Bacteroidota</taxon>
        <taxon>Flavobacteriia</taxon>
        <taxon>Flavobacteriales</taxon>
        <taxon>Flavobacteriaceae</taxon>
        <taxon>Christiangramia</taxon>
    </lineage>
</organism>
<evidence type="ECO:0000256" key="2">
    <source>
        <dbReference type="ARBA" id="ARBA00022695"/>
    </source>
</evidence>
<dbReference type="PRINTS" id="PR00866">
    <property type="entry name" value="RNADNAPOLMS"/>
</dbReference>